<gene>
    <name evidence="2" type="ORF">FPRO_10287</name>
</gene>
<feature type="signal peptide" evidence="1">
    <location>
        <begin position="1"/>
        <end position="18"/>
    </location>
</feature>
<dbReference type="AlphaFoldDB" id="A0A1L7VJG8"/>
<accession>A0A1L7VJG8</accession>
<sequence>MKFTAAVVALNLPSLGLASVYNTWKFNKFPSAGIDDITFPMKMQGTPREEGLYFAQQFGWKGINDVGYIGLQPRPDKNGKQVIHAAFSSFQKGTTSTHKHCTAGADGGAGLSCAIDIFGDYSHLYHLTVKHIGGTRWRGVLTDTVTGTSNVIGEYTLPSSARKMTNGQDGFFEYYEWNTDGIKHHNCRSQPFGQVFIGDPTTKTSGASGGKITRIYQDGECVNKLNLKATRFAHGYQIQAGFKQ</sequence>
<evidence type="ECO:0000313" key="3">
    <source>
        <dbReference type="Proteomes" id="UP000183971"/>
    </source>
</evidence>
<dbReference type="RefSeq" id="XP_031081292.1">
    <property type="nucleotide sequence ID" value="XM_031231234.1"/>
</dbReference>
<keyword evidence="3" id="KW-1185">Reference proteome</keyword>
<proteinExistence type="predicted"/>
<dbReference type="GeneID" id="42055159"/>
<keyword evidence="1" id="KW-0732">Signal</keyword>
<feature type="chain" id="PRO_5012973404" evidence="1">
    <location>
        <begin position="19"/>
        <end position="244"/>
    </location>
</feature>
<dbReference type="Proteomes" id="UP000183971">
    <property type="component" value="Unassembled WGS sequence"/>
</dbReference>
<protein>
    <submittedName>
        <fullName evidence="2">Uncharacterized protein</fullName>
    </submittedName>
</protein>
<dbReference type="VEuPathDB" id="FungiDB:FPRO_10287"/>
<comment type="caution">
    <text evidence="2">The sequence shown here is derived from an EMBL/GenBank/DDBJ whole genome shotgun (WGS) entry which is preliminary data.</text>
</comment>
<dbReference type="EMBL" id="FJOF01000005">
    <property type="protein sequence ID" value="CZR40699.1"/>
    <property type="molecule type" value="Genomic_DNA"/>
</dbReference>
<evidence type="ECO:0000313" key="2">
    <source>
        <dbReference type="EMBL" id="CZR40699.1"/>
    </source>
</evidence>
<evidence type="ECO:0000256" key="1">
    <source>
        <dbReference type="SAM" id="SignalP"/>
    </source>
</evidence>
<organism evidence="2 3">
    <name type="scientific">Fusarium proliferatum (strain ET1)</name>
    <name type="common">Orchid endophyte fungus</name>
    <dbReference type="NCBI Taxonomy" id="1227346"/>
    <lineage>
        <taxon>Eukaryota</taxon>
        <taxon>Fungi</taxon>
        <taxon>Dikarya</taxon>
        <taxon>Ascomycota</taxon>
        <taxon>Pezizomycotina</taxon>
        <taxon>Sordariomycetes</taxon>
        <taxon>Hypocreomycetidae</taxon>
        <taxon>Hypocreales</taxon>
        <taxon>Nectriaceae</taxon>
        <taxon>Fusarium</taxon>
        <taxon>Fusarium fujikuroi species complex</taxon>
    </lineage>
</organism>
<reference evidence="3" key="1">
    <citation type="journal article" date="2016" name="Genome Biol. Evol.">
        <title>Comparative 'omics' of the Fusarium fujikuroi species complex highlights differences in genetic potential and metabolite synthesis.</title>
        <authorList>
            <person name="Niehaus E.-M."/>
            <person name="Muensterkoetter M."/>
            <person name="Proctor R.H."/>
            <person name="Brown D.W."/>
            <person name="Sharon A."/>
            <person name="Idan Y."/>
            <person name="Oren-Young L."/>
            <person name="Sieber C.M."/>
            <person name="Novak O."/>
            <person name="Pencik A."/>
            <person name="Tarkowska D."/>
            <person name="Hromadova K."/>
            <person name="Freeman S."/>
            <person name="Maymon M."/>
            <person name="Elazar M."/>
            <person name="Youssef S.A."/>
            <person name="El-Shabrawy E.S.M."/>
            <person name="Shalaby A.B.A."/>
            <person name="Houterman P."/>
            <person name="Brock N.L."/>
            <person name="Burkhardt I."/>
            <person name="Tsavkelova E.A."/>
            <person name="Dickschat J.S."/>
            <person name="Galuszka P."/>
            <person name="Gueldener U."/>
            <person name="Tudzynski B."/>
        </authorList>
    </citation>
    <scope>NUCLEOTIDE SEQUENCE [LARGE SCALE GENOMIC DNA]</scope>
    <source>
        <strain evidence="3">ET1</strain>
    </source>
</reference>
<name>A0A1L7VJG8_FUSPR</name>